<feature type="binding site" evidence="13">
    <location>
        <position position="199"/>
    </location>
    <ligand>
        <name>substrate</name>
    </ligand>
</feature>
<evidence type="ECO:0000256" key="12">
    <source>
        <dbReference type="PIRNR" id="PIRNR025648"/>
    </source>
</evidence>
<comment type="pathway">
    <text evidence="1 12">Amino-acid biosynthesis; L-lysine biosynthesis via DAP pathway; DL-2,6-diaminopimelate from (S)-tetrahydrodipicolinate: step 1/1.</text>
</comment>
<dbReference type="AlphaFoldDB" id="A0A9D2B9I0"/>
<evidence type="ECO:0000313" key="16">
    <source>
        <dbReference type="Proteomes" id="UP000886721"/>
    </source>
</evidence>
<comment type="catalytic activity">
    <reaction evidence="11 12">
        <text>meso-2,6-diaminopimelate + NADP(+) + H2O = (S)-2-amino-6-oxoheptanedioate + NH4(+) + NADPH + H(+)</text>
        <dbReference type="Rhea" id="RHEA:13561"/>
        <dbReference type="ChEBI" id="CHEBI:15377"/>
        <dbReference type="ChEBI" id="CHEBI:15378"/>
        <dbReference type="ChEBI" id="CHEBI:28938"/>
        <dbReference type="ChEBI" id="CHEBI:57783"/>
        <dbReference type="ChEBI" id="CHEBI:57791"/>
        <dbReference type="ChEBI" id="CHEBI:58349"/>
        <dbReference type="ChEBI" id="CHEBI:58556"/>
        <dbReference type="EC" id="1.4.1.16"/>
    </reaction>
</comment>
<evidence type="ECO:0000256" key="5">
    <source>
        <dbReference type="ARBA" id="ARBA00021654"/>
    </source>
</evidence>
<dbReference type="SUPFAM" id="SSF55347">
    <property type="entry name" value="Glyceraldehyde-3-phosphate dehydrogenase-like, C-terminal domain"/>
    <property type="match status" value="1"/>
</dbReference>
<comment type="function">
    <text evidence="12">Catalyzes the reversible NADPH-dependent reductive amination of L-2-amino-6-oxopimelate, the acyclic form of L-tetrahydrodipicolinate, to generate the meso compound, D,L-2,6-diaminopimelate.</text>
</comment>
<keyword evidence="13" id="KW-0547">Nucleotide-binding</keyword>
<dbReference type="InterPro" id="IPR036291">
    <property type="entry name" value="NAD(P)-bd_dom_sf"/>
</dbReference>
<comment type="subunit">
    <text evidence="3 12">Homodimer.</text>
</comment>
<evidence type="ECO:0000259" key="14">
    <source>
        <dbReference type="Pfam" id="PF16654"/>
    </source>
</evidence>
<feature type="binding site" evidence="13">
    <location>
        <position position="249"/>
    </location>
    <ligand>
        <name>substrate</name>
    </ligand>
</feature>
<protein>
    <recommendedName>
        <fullName evidence="5 12">Meso-diaminopimelate D-dehydrogenase</fullName>
        <shortName evidence="12">DAPDH</shortName>
        <shortName evidence="12">Meso-DAP dehydrogenase</shortName>
        <ecNumber evidence="4 12">1.4.1.16</ecNumber>
    </recommendedName>
</protein>
<dbReference type="SUPFAM" id="SSF51735">
    <property type="entry name" value="NAD(P)-binding Rossmann-fold domains"/>
    <property type="match status" value="2"/>
</dbReference>
<feature type="binding site" evidence="13">
    <location>
        <begin position="69"/>
        <end position="72"/>
    </location>
    <ligand>
        <name>NADP(+)</name>
        <dbReference type="ChEBI" id="CHEBI:58349"/>
    </ligand>
</feature>
<evidence type="ECO:0000256" key="2">
    <source>
        <dbReference type="ARBA" id="ARBA00007442"/>
    </source>
</evidence>
<evidence type="ECO:0000256" key="8">
    <source>
        <dbReference type="ARBA" id="ARBA00022915"/>
    </source>
</evidence>
<feature type="binding site" evidence="13">
    <location>
        <position position="173"/>
    </location>
    <ligand>
        <name>substrate</name>
    </ligand>
</feature>
<keyword evidence="10 12" id="KW-0457">Lysine biosynthesis</keyword>
<evidence type="ECO:0000256" key="4">
    <source>
        <dbReference type="ARBA" id="ARBA00012080"/>
    </source>
</evidence>
<reference evidence="15" key="1">
    <citation type="journal article" date="2021" name="PeerJ">
        <title>Extensive microbial diversity within the chicken gut microbiome revealed by metagenomics and culture.</title>
        <authorList>
            <person name="Gilroy R."/>
            <person name="Ravi A."/>
            <person name="Getino M."/>
            <person name="Pursley I."/>
            <person name="Horton D.L."/>
            <person name="Alikhan N.F."/>
            <person name="Baker D."/>
            <person name="Gharbi K."/>
            <person name="Hall N."/>
            <person name="Watson M."/>
            <person name="Adriaenssens E.M."/>
            <person name="Foster-Nyarko E."/>
            <person name="Jarju S."/>
            <person name="Secka A."/>
            <person name="Antonio M."/>
            <person name="Oren A."/>
            <person name="Chaudhuri R.R."/>
            <person name="La Ragione R."/>
            <person name="Hildebrand F."/>
            <person name="Pallen M.J."/>
        </authorList>
    </citation>
    <scope>NUCLEOTIDE SEQUENCE</scope>
    <source>
        <strain evidence="15">CHK191-13928</strain>
    </source>
</reference>
<dbReference type="Pfam" id="PF16654">
    <property type="entry name" value="DAPDH_C"/>
    <property type="match status" value="1"/>
</dbReference>
<organism evidence="15 16">
    <name type="scientific">Candidatus Anaerostipes excrementavium</name>
    <dbReference type="NCBI Taxonomy" id="2838463"/>
    <lineage>
        <taxon>Bacteria</taxon>
        <taxon>Bacillati</taxon>
        <taxon>Bacillota</taxon>
        <taxon>Clostridia</taxon>
        <taxon>Lachnospirales</taxon>
        <taxon>Lachnospiraceae</taxon>
        <taxon>Anaerostipes</taxon>
    </lineage>
</organism>
<comment type="caution">
    <text evidence="15">The sequence shown here is derived from an EMBL/GenBank/DDBJ whole genome shotgun (WGS) entry which is preliminary data.</text>
</comment>
<feature type="binding site" evidence="13">
    <location>
        <begin position="92"/>
        <end position="94"/>
    </location>
    <ligand>
        <name>NADP(+)</name>
        <dbReference type="ChEBI" id="CHEBI:58349"/>
    </ligand>
</feature>
<dbReference type="PIRSF" id="PIRSF025648">
    <property type="entry name" value="DDH"/>
    <property type="match status" value="1"/>
</dbReference>
<feature type="binding site" evidence="13">
    <location>
        <begin position="121"/>
        <end position="125"/>
    </location>
    <ligand>
        <name>NADP(+)</name>
        <dbReference type="ChEBI" id="CHEBI:58349"/>
    </ligand>
</feature>
<evidence type="ECO:0000256" key="13">
    <source>
        <dbReference type="PIRSR" id="PIRSR025648-1"/>
    </source>
</evidence>
<dbReference type="GO" id="GO:0009089">
    <property type="term" value="P:lysine biosynthetic process via diaminopimelate"/>
    <property type="evidence" value="ECO:0007669"/>
    <property type="project" value="UniProtKB-UniRule"/>
</dbReference>
<dbReference type="CDD" id="cd02270">
    <property type="entry name" value="meso-DAPDH_N"/>
    <property type="match status" value="1"/>
</dbReference>
<dbReference type="Proteomes" id="UP000886721">
    <property type="component" value="Unassembled WGS sequence"/>
</dbReference>
<feature type="binding site" evidence="13">
    <location>
        <begin position="10"/>
        <end position="13"/>
    </location>
    <ligand>
        <name>NADP(+)</name>
        <dbReference type="ChEBI" id="CHEBI:58349"/>
    </ligand>
</feature>
<accession>A0A9D2B9I0</accession>
<keyword evidence="8 12" id="KW-0220">Diaminopimelate biosynthesis</keyword>
<dbReference type="GO" id="GO:0047850">
    <property type="term" value="F:diaminopimelate dehydrogenase activity"/>
    <property type="evidence" value="ECO:0007669"/>
    <property type="project" value="UniProtKB-UniRule"/>
</dbReference>
<evidence type="ECO:0000256" key="10">
    <source>
        <dbReference type="ARBA" id="ARBA00023154"/>
    </source>
</evidence>
<name>A0A9D2B9I0_9FIRM</name>
<evidence type="ECO:0000256" key="3">
    <source>
        <dbReference type="ARBA" id="ARBA00011738"/>
    </source>
</evidence>
<dbReference type="InterPro" id="IPR010190">
    <property type="entry name" value="Diaminopimelate_DH_Ddh"/>
</dbReference>
<evidence type="ECO:0000256" key="7">
    <source>
        <dbReference type="ARBA" id="ARBA00022857"/>
    </source>
</evidence>
<dbReference type="Gene3D" id="3.40.50.720">
    <property type="entry name" value="NAD(P)-binding Rossmann-like Domain"/>
    <property type="match status" value="1"/>
</dbReference>
<feature type="binding site" evidence="13">
    <location>
        <position position="278"/>
    </location>
    <ligand>
        <name>substrate</name>
    </ligand>
</feature>
<feature type="domain" description="Meso-diaminopimelate D-dehydrogenase C-terminal" evidence="14">
    <location>
        <begin position="122"/>
        <end position="277"/>
    </location>
</feature>
<evidence type="ECO:0000313" key="15">
    <source>
        <dbReference type="EMBL" id="HIX67257.1"/>
    </source>
</evidence>
<feature type="binding site" evidence="13">
    <location>
        <begin position="34"/>
        <end position="36"/>
    </location>
    <ligand>
        <name>NADP(+)</name>
        <dbReference type="ChEBI" id="CHEBI:58349"/>
    </ligand>
</feature>
<reference evidence="15" key="2">
    <citation type="submission" date="2021-04" db="EMBL/GenBank/DDBJ databases">
        <authorList>
            <person name="Gilroy R."/>
        </authorList>
    </citation>
    <scope>NUCLEOTIDE SEQUENCE</scope>
    <source>
        <strain evidence="15">CHK191-13928</strain>
    </source>
</reference>
<dbReference type="InterPro" id="IPR032094">
    <property type="entry name" value="Meso-DAP_DH_C"/>
</dbReference>
<sequence length="328" mass="36278">MMIKIGILGYGNLGRGVECAVRQNPDMEVVAVFTRRDPKDLQILTQSAQVCHVSDAENWKDKIDVMILCGGSATDLPVQTPEYAAMFNVVDSFDTHARIPEHFANVDAAAKCGGKVGIISVGWDPGMFSLNRMYANAILPEGKDYTFWGKGVSQGHSDAIRRVEGVKDGKQYTIPVESALEAVRSGKDPEFTTREKHTRECFVVLEEGADPQAVEQEIKNMPNYFADYDTTVHFISEEELKENHSEIPHGGFVLGSGRTGWEGEHHHLIEYRLKLDSNPEFTSSVIAAYARAAYRMAKEGQTGCKTVFDIAPAYLSAKTGEELRAELL</sequence>
<evidence type="ECO:0000256" key="6">
    <source>
        <dbReference type="ARBA" id="ARBA00022605"/>
    </source>
</evidence>
<dbReference type="GO" id="GO:0019877">
    <property type="term" value="P:diaminopimelate biosynthetic process"/>
    <property type="evidence" value="ECO:0007669"/>
    <property type="project" value="UniProtKB-UniRule"/>
</dbReference>
<dbReference type="NCBIfam" id="TIGR01921">
    <property type="entry name" value="DAP-DH"/>
    <property type="match status" value="1"/>
</dbReference>
<keyword evidence="9 12" id="KW-0560">Oxidoreductase</keyword>
<evidence type="ECO:0000256" key="11">
    <source>
        <dbReference type="ARBA" id="ARBA00052023"/>
    </source>
</evidence>
<evidence type="ECO:0000256" key="9">
    <source>
        <dbReference type="ARBA" id="ARBA00023002"/>
    </source>
</evidence>
<gene>
    <name evidence="15" type="ORF">H9735_03905</name>
</gene>
<dbReference type="GO" id="GO:0000166">
    <property type="term" value="F:nucleotide binding"/>
    <property type="evidence" value="ECO:0007669"/>
    <property type="project" value="UniProtKB-KW"/>
</dbReference>
<dbReference type="EC" id="1.4.1.16" evidence="4 12"/>
<evidence type="ECO:0000256" key="1">
    <source>
        <dbReference type="ARBA" id="ARBA00004896"/>
    </source>
</evidence>
<dbReference type="EMBL" id="DXEM01000012">
    <property type="protein sequence ID" value="HIX67257.1"/>
    <property type="molecule type" value="Genomic_DNA"/>
</dbReference>
<keyword evidence="7 12" id="KW-0521">NADP</keyword>
<keyword evidence="6 12" id="KW-0028">Amino-acid biosynthesis</keyword>
<proteinExistence type="inferred from homology"/>
<dbReference type="Gene3D" id="3.30.360.10">
    <property type="entry name" value="Dihydrodipicolinate Reductase, domain 2"/>
    <property type="match status" value="1"/>
</dbReference>
<feature type="binding site" evidence="13">
    <location>
        <position position="148"/>
    </location>
    <ligand>
        <name>substrate</name>
    </ligand>
</feature>
<comment type="similarity">
    <text evidence="2 12">Belongs to the diaminopimelate dehydrogenase family.</text>
</comment>